<keyword evidence="3" id="KW-1185">Reference proteome</keyword>
<dbReference type="SUPFAM" id="SSF54928">
    <property type="entry name" value="RNA-binding domain, RBD"/>
    <property type="match status" value="1"/>
</dbReference>
<evidence type="ECO:0000313" key="3">
    <source>
        <dbReference type="Proteomes" id="UP000601435"/>
    </source>
</evidence>
<reference evidence="2" key="1">
    <citation type="submission" date="2021-02" db="EMBL/GenBank/DDBJ databases">
        <authorList>
            <person name="Dougan E. K."/>
            <person name="Rhodes N."/>
            <person name="Thang M."/>
            <person name="Chan C."/>
        </authorList>
    </citation>
    <scope>NUCLEOTIDE SEQUENCE</scope>
</reference>
<dbReference type="Proteomes" id="UP000601435">
    <property type="component" value="Unassembled WGS sequence"/>
</dbReference>
<organism evidence="2 3">
    <name type="scientific">Symbiodinium necroappetens</name>
    <dbReference type="NCBI Taxonomy" id="1628268"/>
    <lineage>
        <taxon>Eukaryota</taxon>
        <taxon>Sar</taxon>
        <taxon>Alveolata</taxon>
        <taxon>Dinophyceae</taxon>
        <taxon>Suessiales</taxon>
        <taxon>Symbiodiniaceae</taxon>
        <taxon>Symbiodinium</taxon>
    </lineage>
</organism>
<evidence type="ECO:0000313" key="2">
    <source>
        <dbReference type="EMBL" id="CAE7840784.1"/>
    </source>
</evidence>
<dbReference type="EMBL" id="CAJNJA010050292">
    <property type="protein sequence ID" value="CAE7840784.1"/>
    <property type="molecule type" value="Genomic_DNA"/>
</dbReference>
<gene>
    <name evidence="2" type="primary">ML2</name>
    <name evidence="2" type="ORF">SNEC2469_LOCUS25474</name>
</gene>
<feature type="region of interest" description="Disordered" evidence="1">
    <location>
        <begin position="58"/>
        <end position="90"/>
    </location>
</feature>
<name>A0A812ZYA2_9DINO</name>
<dbReference type="AlphaFoldDB" id="A0A812ZYA2"/>
<accession>A0A812ZYA2</accession>
<protein>
    <submittedName>
        <fullName evidence="2">ML2 protein</fullName>
    </submittedName>
</protein>
<dbReference type="InterPro" id="IPR035979">
    <property type="entry name" value="RBD_domain_sf"/>
</dbReference>
<sequence>MPMPQMQGPCQRSQALHQHMQNLLNMQDLQPQHVQQVVQQQIQVQRLEQMAHQLQVSGLSQSSSFRPEQSAPKRSDQQPHAALPFESRSTQPNSATVVDVLTLATVRAFFPMSVAENLSADAAARAFQRFGEVVGLDMQSCKSKGEVIVTFSEPKAAQQLLMALTPERVLDFTNEFAPPAVERTNEILESAKSSTNEQSSTSPSVEDIGVLRTNLAASTPSAGEVPVPDYATLLAPTPGRLPTPFRSPAKEVLESAHQFSPERVAQGLDLRTSIILGGLPKTCSSERFLHTMKGCQLITKLRFFYLPVDKPRGRAVGYIFMDFQQATDLLEFWTRLQELCEGIGGPKALQNLYVSYSLIQGTSMQYVANCCEP</sequence>
<proteinExistence type="predicted"/>
<dbReference type="OrthoDB" id="417481at2759"/>
<comment type="caution">
    <text evidence="2">The sequence shown here is derived from an EMBL/GenBank/DDBJ whole genome shotgun (WGS) entry which is preliminary data.</text>
</comment>
<dbReference type="GO" id="GO:0003676">
    <property type="term" value="F:nucleic acid binding"/>
    <property type="evidence" value="ECO:0007669"/>
    <property type="project" value="InterPro"/>
</dbReference>
<evidence type="ECO:0000256" key="1">
    <source>
        <dbReference type="SAM" id="MobiDB-lite"/>
    </source>
</evidence>